<dbReference type="GO" id="GO:0008483">
    <property type="term" value="F:transaminase activity"/>
    <property type="evidence" value="ECO:0007669"/>
    <property type="project" value="TreeGrafter"/>
</dbReference>
<dbReference type="PANTHER" id="PTHR43795:SF39">
    <property type="entry name" value="AMINOTRANSFERASE CLASS I_CLASSII DOMAIN-CONTAINING PROTEIN"/>
    <property type="match status" value="1"/>
</dbReference>
<dbReference type="AlphaFoldDB" id="A0A7R9TGI0"/>
<dbReference type="GO" id="GO:0030170">
    <property type="term" value="F:pyridoxal phosphate binding"/>
    <property type="evidence" value="ECO:0007669"/>
    <property type="project" value="InterPro"/>
</dbReference>
<dbReference type="Pfam" id="PF00155">
    <property type="entry name" value="Aminotran_1_2"/>
    <property type="match status" value="1"/>
</dbReference>
<dbReference type="InterPro" id="IPR050478">
    <property type="entry name" value="Ethylene_sulfur-biosynth"/>
</dbReference>
<gene>
    <name evidence="3" type="ORF">PCOL08062_LOCUS3748</name>
</gene>
<feature type="domain" description="Aminotransferase class I/classII large" evidence="2">
    <location>
        <begin position="2"/>
        <end position="99"/>
    </location>
</feature>
<evidence type="ECO:0000313" key="3">
    <source>
        <dbReference type="EMBL" id="CAD8234755.1"/>
    </source>
</evidence>
<sequence>MVQNRRRLAAQAKLLCVGLEAAHVPFVQPTAGLFCWVDLSGSLLAQSVEGERALWQQLLEEKKLLLTPGADCHAPRHGWFRACFASVSEEAIEEATNRLGDFIRGEVRSFVEALP</sequence>
<dbReference type="InterPro" id="IPR015424">
    <property type="entry name" value="PyrdxlP-dep_Trfase"/>
</dbReference>
<reference evidence="3" key="1">
    <citation type="submission" date="2021-01" db="EMBL/GenBank/DDBJ databases">
        <authorList>
            <person name="Corre E."/>
            <person name="Pelletier E."/>
            <person name="Niang G."/>
            <person name="Scheremetjew M."/>
            <person name="Finn R."/>
            <person name="Kale V."/>
            <person name="Holt S."/>
            <person name="Cochrane G."/>
            <person name="Meng A."/>
            <person name="Brown T."/>
            <person name="Cohen L."/>
        </authorList>
    </citation>
    <scope>NUCLEOTIDE SEQUENCE</scope>
    <source>
        <strain evidence="3">CCMP1413</strain>
    </source>
</reference>
<dbReference type="PANTHER" id="PTHR43795">
    <property type="entry name" value="BIFUNCTIONAL ASPARTATE AMINOTRANSFERASE AND GLUTAMATE/ASPARTATE-PREPHENATE AMINOTRANSFERASE-RELATED"/>
    <property type="match status" value="1"/>
</dbReference>
<name>A0A7R9TGI0_9VIRI</name>
<keyword evidence="1" id="KW-0663">Pyridoxal phosphate</keyword>
<organism evidence="3">
    <name type="scientific">Prasinoderma coloniale</name>
    <dbReference type="NCBI Taxonomy" id="156133"/>
    <lineage>
        <taxon>Eukaryota</taxon>
        <taxon>Viridiplantae</taxon>
        <taxon>Prasinodermophyta</taxon>
        <taxon>Prasinodermophyceae</taxon>
        <taxon>Prasinodermales</taxon>
        <taxon>Prasinodermaceae</taxon>
        <taxon>Prasinoderma</taxon>
    </lineage>
</organism>
<dbReference type="SUPFAM" id="SSF53383">
    <property type="entry name" value="PLP-dependent transferases"/>
    <property type="match status" value="1"/>
</dbReference>
<dbReference type="EMBL" id="HBDZ01004896">
    <property type="protein sequence ID" value="CAD8234755.1"/>
    <property type="molecule type" value="Transcribed_RNA"/>
</dbReference>
<accession>A0A7R9TGI0</accession>
<protein>
    <recommendedName>
        <fullName evidence="2">Aminotransferase class I/classII large domain-containing protein</fullName>
    </recommendedName>
</protein>
<dbReference type="GO" id="GO:0006520">
    <property type="term" value="P:amino acid metabolic process"/>
    <property type="evidence" value="ECO:0007669"/>
    <property type="project" value="TreeGrafter"/>
</dbReference>
<dbReference type="Gene3D" id="3.90.1150.10">
    <property type="entry name" value="Aspartate Aminotransferase, domain 1"/>
    <property type="match status" value="1"/>
</dbReference>
<evidence type="ECO:0000259" key="2">
    <source>
        <dbReference type="Pfam" id="PF00155"/>
    </source>
</evidence>
<evidence type="ECO:0000256" key="1">
    <source>
        <dbReference type="ARBA" id="ARBA00022898"/>
    </source>
</evidence>
<dbReference type="InterPro" id="IPR015422">
    <property type="entry name" value="PyrdxlP-dep_Trfase_small"/>
</dbReference>
<dbReference type="InterPro" id="IPR004839">
    <property type="entry name" value="Aminotransferase_I/II_large"/>
</dbReference>
<proteinExistence type="predicted"/>